<dbReference type="PROSITE" id="PS51257">
    <property type="entry name" value="PROKAR_LIPOPROTEIN"/>
    <property type="match status" value="1"/>
</dbReference>
<gene>
    <name evidence="1" type="ORF">HNR67_005554</name>
</gene>
<comment type="caution">
    <text evidence="1">The sequence shown here is derived from an EMBL/GenBank/DDBJ whole genome shotgun (WGS) entry which is preliminary data.</text>
</comment>
<proteinExistence type="predicted"/>
<dbReference type="Proteomes" id="UP000533598">
    <property type="component" value="Unassembled WGS sequence"/>
</dbReference>
<keyword evidence="2" id="KW-1185">Reference proteome</keyword>
<dbReference type="EMBL" id="JACHMH010000001">
    <property type="protein sequence ID" value="MBB4679436.1"/>
    <property type="molecule type" value="Genomic_DNA"/>
</dbReference>
<dbReference type="RefSeq" id="WP_185005188.1">
    <property type="nucleotide sequence ID" value="NZ_BAAAUI010000001.1"/>
</dbReference>
<sequence>MQSGRPNSLLFRVAIAAGAMVVVSGCGAVKQPAGDTPVLNQSFSPGSQTTVAAPTSTSPVRDSDAVRAALDAYRGMWHQLTIAAASSNHQVNGLASHATGQALTTLRGMLYDDSIAGLVTLGQPTLSPRVAAVRIPEVPIEADIVDCVDTTSWRKYKARGGVAENRPAGRRHTSAVVRNTDGEWKVSKVKINDVSSC</sequence>
<evidence type="ECO:0000313" key="2">
    <source>
        <dbReference type="Proteomes" id="UP000533598"/>
    </source>
</evidence>
<reference evidence="1 2" key="1">
    <citation type="submission" date="2020-08" db="EMBL/GenBank/DDBJ databases">
        <title>Sequencing the genomes of 1000 actinobacteria strains.</title>
        <authorList>
            <person name="Klenk H.-P."/>
        </authorList>
    </citation>
    <scope>NUCLEOTIDE SEQUENCE [LARGE SCALE GENOMIC DNA]</scope>
    <source>
        <strain evidence="1 2">DSM 44230</strain>
    </source>
</reference>
<protein>
    <submittedName>
        <fullName evidence="1">Uncharacterized protein</fullName>
    </submittedName>
</protein>
<organism evidence="1 2">
    <name type="scientific">Crossiella cryophila</name>
    <dbReference type="NCBI Taxonomy" id="43355"/>
    <lineage>
        <taxon>Bacteria</taxon>
        <taxon>Bacillati</taxon>
        <taxon>Actinomycetota</taxon>
        <taxon>Actinomycetes</taxon>
        <taxon>Pseudonocardiales</taxon>
        <taxon>Pseudonocardiaceae</taxon>
        <taxon>Crossiella</taxon>
    </lineage>
</organism>
<dbReference type="AlphaFoldDB" id="A0A7W7CE15"/>
<name>A0A7W7CE15_9PSEU</name>
<accession>A0A7W7CE15</accession>
<evidence type="ECO:0000313" key="1">
    <source>
        <dbReference type="EMBL" id="MBB4679436.1"/>
    </source>
</evidence>